<feature type="compositionally biased region" description="Low complexity" evidence="14">
    <location>
        <begin position="51"/>
        <end position="84"/>
    </location>
</feature>
<dbReference type="EMBL" id="JBDFQZ010000002">
    <property type="protein sequence ID" value="KAK9749380.1"/>
    <property type="molecule type" value="Genomic_DNA"/>
</dbReference>
<dbReference type="GO" id="GO:0003724">
    <property type="term" value="F:RNA helicase activity"/>
    <property type="evidence" value="ECO:0007669"/>
    <property type="project" value="UniProtKB-EC"/>
</dbReference>
<organism evidence="18 19">
    <name type="scientific">Saponaria officinalis</name>
    <name type="common">Common soapwort</name>
    <name type="synonym">Lychnis saponaria</name>
    <dbReference type="NCBI Taxonomy" id="3572"/>
    <lineage>
        <taxon>Eukaryota</taxon>
        <taxon>Viridiplantae</taxon>
        <taxon>Streptophyta</taxon>
        <taxon>Embryophyta</taxon>
        <taxon>Tracheophyta</taxon>
        <taxon>Spermatophyta</taxon>
        <taxon>Magnoliopsida</taxon>
        <taxon>eudicotyledons</taxon>
        <taxon>Gunneridae</taxon>
        <taxon>Pentapetalae</taxon>
        <taxon>Caryophyllales</taxon>
        <taxon>Caryophyllaceae</taxon>
        <taxon>Caryophylleae</taxon>
        <taxon>Saponaria</taxon>
    </lineage>
</organism>
<keyword evidence="4 13" id="KW-0547">Nucleotide-binding</keyword>
<comment type="similarity">
    <text evidence="10">Belongs to the DEAD box helicase family. DDX6/DHH1 subfamily.</text>
</comment>
<dbReference type="EC" id="3.6.4.13" evidence="2"/>
<dbReference type="CDD" id="cd17940">
    <property type="entry name" value="DEADc_DDX6"/>
    <property type="match status" value="1"/>
</dbReference>
<dbReference type="SMART" id="SM00490">
    <property type="entry name" value="HELICc"/>
    <property type="match status" value="1"/>
</dbReference>
<feature type="region of interest" description="Disordered" evidence="14">
    <location>
        <begin position="1"/>
        <end position="122"/>
    </location>
</feature>
<feature type="compositionally biased region" description="Low complexity" evidence="14">
    <location>
        <begin position="22"/>
        <end position="44"/>
    </location>
</feature>
<dbReference type="InterPro" id="IPR014014">
    <property type="entry name" value="RNA_helicase_DEAD_Q_motif"/>
</dbReference>
<proteinExistence type="inferred from homology"/>
<dbReference type="GO" id="GO:0005524">
    <property type="term" value="F:ATP binding"/>
    <property type="evidence" value="ECO:0007669"/>
    <property type="project" value="UniProtKB-KW"/>
</dbReference>
<feature type="short sequence motif" description="Q motif" evidence="12">
    <location>
        <begin position="143"/>
        <end position="171"/>
    </location>
</feature>
<dbReference type="Proteomes" id="UP001443914">
    <property type="component" value="Unassembled WGS sequence"/>
</dbReference>
<feature type="domain" description="DEAD-box RNA helicase Q" evidence="17">
    <location>
        <begin position="143"/>
        <end position="171"/>
    </location>
</feature>
<evidence type="ECO:0000256" key="10">
    <source>
        <dbReference type="ARBA" id="ARBA00038316"/>
    </source>
</evidence>
<evidence type="ECO:0000256" key="12">
    <source>
        <dbReference type="PROSITE-ProRule" id="PRU00552"/>
    </source>
</evidence>
<dbReference type="Pfam" id="PF00270">
    <property type="entry name" value="DEAD"/>
    <property type="match status" value="1"/>
</dbReference>
<comment type="function">
    <text evidence="9">ATP-dependent RNA helicase involved in mRNA turnover, and more specifically in mRNA decapping.</text>
</comment>
<keyword evidence="8" id="KW-0694">RNA-binding</keyword>
<evidence type="ECO:0000313" key="18">
    <source>
        <dbReference type="EMBL" id="KAK9749380.1"/>
    </source>
</evidence>
<feature type="domain" description="Helicase C-terminal" evidence="16">
    <location>
        <begin position="354"/>
        <end position="514"/>
    </location>
</feature>
<evidence type="ECO:0000256" key="1">
    <source>
        <dbReference type="ARBA" id="ARBA00004201"/>
    </source>
</evidence>
<keyword evidence="6 13" id="KW-0347">Helicase</keyword>
<evidence type="ECO:0000256" key="14">
    <source>
        <dbReference type="SAM" id="MobiDB-lite"/>
    </source>
</evidence>
<dbReference type="AlphaFoldDB" id="A0AAW1MPH4"/>
<dbReference type="SUPFAM" id="SSF52540">
    <property type="entry name" value="P-loop containing nucleoside triphosphate hydrolases"/>
    <property type="match status" value="1"/>
</dbReference>
<dbReference type="InterPro" id="IPR000629">
    <property type="entry name" value="RNA-helicase_DEAD-box_CS"/>
</dbReference>
<evidence type="ECO:0000256" key="8">
    <source>
        <dbReference type="ARBA" id="ARBA00022884"/>
    </source>
</evidence>
<dbReference type="GO" id="GO:0003723">
    <property type="term" value="F:RNA binding"/>
    <property type="evidence" value="ECO:0007669"/>
    <property type="project" value="UniProtKB-KW"/>
</dbReference>
<dbReference type="PROSITE" id="PS51192">
    <property type="entry name" value="HELICASE_ATP_BIND_1"/>
    <property type="match status" value="1"/>
</dbReference>
<evidence type="ECO:0000256" key="9">
    <source>
        <dbReference type="ARBA" id="ARBA00037591"/>
    </source>
</evidence>
<comment type="subcellular location">
    <subcellularLocation>
        <location evidence="1">Cytoplasm</location>
        <location evidence="1">P-body</location>
    </subcellularLocation>
</comment>
<keyword evidence="3" id="KW-0963">Cytoplasm</keyword>
<reference evidence="18" key="1">
    <citation type="submission" date="2024-03" db="EMBL/GenBank/DDBJ databases">
        <title>WGS assembly of Saponaria officinalis var. Norfolk2.</title>
        <authorList>
            <person name="Jenkins J."/>
            <person name="Shu S."/>
            <person name="Grimwood J."/>
            <person name="Barry K."/>
            <person name="Goodstein D."/>
            <person name="Schmutz J."/>
            <person name="Leebens-Mack J."/>
            <person name="Osbourn A."/>
        </authorList>
    </citation>
    <scope>NUCLEOTIDE SEQUENCE [LARGE SCALE GENOMIC DNA]</scope>
    <source>
        <strain evidence="18">JIC</strain>
    </source>
</reference>
<dbReference type="SMART" id="SM00487">
    <property type="entry name" value="DEXDc"/>
    <property type="match status" value="1"/>
</dbReference>
<evidence type="ECO:0000259" key="17">
    <source>
        <dbReference type="PROSITE" id="PS51195"/>
    </source>
</evidence>
<comment type="catalytic activity">
    <reaction evidence="11">
        <text>ATP + H2O = ADP + phosphate + H(+)</text>
        <dbReference type="Rhea" id="RHEA:13065"/>
        <dbReference type="ChEBI" id="CHEBI:15377"/>
        <dbReference type="ChEBI" id="CHEBI:15378"/>
        <dbReference type="ChEBI" id="CHEBI:30616"/>
        <dbReference type="ChEBI" id="CHEBI:43474"/>
        <dbReference type="ChEBI" id="CHEBI:456216"/>
        <dbReference type="EC" id="3.6.4.13"/>
    </reaction>
</comment>
<feature type="compositionally biased region" description="Polar residues" evidence="14">
    <location>
        <begin position="85"/>
        <end position="98"/>
    </location>
</feature>
<dbReference type="Gene3D" id="3.40.50.300">
    <property type="entry name" value="P-loop containing nucleotide triphosphate hydrolases"/>
    <property type="match status" value="2"/>
</dbReference>
<evidence type="ECO:0000259" key="16">
    <source>
        <dbReference type="PROSITE" id="PS51194"/>
    </source>
</evidence>
<dbReference type="InterPro" id="IPR027417">
    <property type="entry name" value="P-loop_NTPase"/>
</dbReference>
<dbReference type="PANTHER" id="PTHR47960">
    <property type="entry name" value="DEAD-BOX ATP-DEPENDENT RNA HELICASE 50"/>
    <property type="match status" value="1"/>
</dbReference>
<dbReference type="CDD" id="cd18787">
    <property type="entry name" value="SF2_C_DEAD"/>
    <property type="match status" value="1"/>
</dbReference>
<name>A0AAW1MPH4_SAPOF</name>
<evidence type="ECO:0000256" key="6">
    <source>
        <dbReference type="ARBA" id="ARBA00022806"/>
    </source>
</evidence>
<evidence type="ECO:0000256" key="4">
    <source>
        <dbReference type="ARBA" id="ARBA00022741"/>
    </source>
</evidence>
<dbReference type="PROSITE" id="PS51194">
    <property type="entry name" value="HELICASE_CTER"/>
    <property type="match status" value="1"/>
</dbReference>
<dbReference type="PROSITE" id="PS00039">
    <property type="entry name" value="DEAD_ATP_HELICASE"/>
    <property type="match status" value="1"/>
</dbReference>
<evidence type="ECO:0000259" key="15">
    <source>
        <dbReference type="PROSITE" id="PS51192"/>
    </source>
</evidence>
<dbReference type="InterPro" id="IPR014001">
    <property type="entry name" value="Helicase_ATP-bd"/>
</dbReference>
<feature type="domain" description="Helicase ATP-binding" evidence="15">
    <location>
        <begin position="174"/>
        <end position="344"/>
    </location>
</feature>
<evidence type="ECO:0000256" key="2">
    <source>
        <dbReference type="ARBA" id="ARBA00012552"/>
    </source>
</evidence>
<evidence type="ECO:0000256" key="13">
    <source>
        <dbReference type="RuleBase" id="RU000492"/>
    </source>
</evidence>
<gene>
    <name evidence="18" type="ORF">RND81_02G122100</name>
</gene>
<dbReference type="GO" id="GO:0016787">
    <property type="term" value="F:hydrolase activity"/>
    <property type="evidence" value="ECO:0007669"/>
    <property type="project" value="UniProtKB-KW"/>
</dbReference>
<dbReference type="FunFam" id="3.40.50.300:FF:000114">
    <property type="entry name" value="ATP-dependent RNA helicase DDX6"/>
    <property type="match status" value="1"/>
</dbReference>
<evidence type="ECO:0000256" key="7">
    <source>
        <dbReference type="ARBA" id="ARBA00022840"/>
    </source>
</evidence>
<evidence type="ECO:0000256" key="11">
    <source>
        <dbReference type="ARBA" id="ARBA00047984"/>
    </source>
</evidence>
<evidence type="ECO:0000256" key="3">
    <source>
        <dbReference type="ARBA" id="ARBA00022490"/>
    </source>
</evidence>
<keyword evidence="7 13" id="KW-0067">ATP-binding</keyword>
<dbReference type="InterPro" id="IPR011545">
    <property type="entry name" value="DEAD/DEAH_box_helicase_dom"/>
</dbReference>
<comment type="caution">
    <text evidence="18">The sequence shown here is derived from an EMBL/GenBank/DDBJ whole genome shotgun (WGS) entry which is preliminary data.</text>
</comment>
<dbReference type="InterPro" id="IPR001650">
    <property type="entry name" value="Helicase_C-like"/>
</dbReference>
<sequence>MNDNGRNRYPPGIGRGRGYGGNPNFQQPGNYYQQPQQQQQQYVQRGMVQNHQQQQQHQQHHQQQMQQHQQQMQQQQHQQQQQQQWLRRNQLARNVSESSVDEVEKTVQSEAIDTSSHEWKAKLKLPPQDTRYKTEDVTATKGNEFEDYFLKRELLMGIYEKGFERPSPIQEESIPIALTGSDILARAKNGTGKTAAFCIPALEKIDQENNVIQAVILVPTRELALQTSQVCKELGKHLNIQVMVTTGGTSLKDDIMRLYQPVHLLVGTPGRILDLAKKGVCVLKDCAMLIMDEADKLLSPEFQPSIEQLIRFLPVTRQILMFSATFPVTVKDFKERYLQKPYVINLMDELTLKGITQFYAFVEERQKVHCLNTLFSKLQINQSIIFCNSVNRVELLAKKITELGYSCFYIHAKMLQDHRNRVFHDFRNGACRNLVCTDLFTRGIDIQAVNVVINFDFPRNSETYLHRVGRSGRFGHLGLAVNLITYEDRFNLYKIEQELGTEIKQIPPNIDQAIYCR</sequence>
<dbReference type="FunFam" id="3.40.50.300:FF:000364">
    <property type="entry name" value="ATP-dependent RNA helicase DDX6"/>
    <property type="match status" value="1"/>
</dbReference>
<dbReference type="GO" id="GO:0000932">
    <property type="term" value="C:P-body"/>
    <property type="evidence" value="ECO:0007669"/>
    <property type="project" value="UniProtKB-SubCell"/>
</dbReference>
<evidence type="ECO:0000313" key="19">
    <source>
        <dbReference type="Proteomes" id="UP001443914"/>
    </source>
</evidence>
<keyword evidence="5 13" id="KW-0378">Hydrolase</keyword>
<accession>A0AAW1MPH4</accession>
<dbReference type="PROSITE" id="PS51195">
    <property type="entry name" value="Q_MOTIF"/>
    <property type="match status" value="1"/>
</dbReference>
<keyword evidence="19" id="KW-1185">Reference proteome</keyword>
<evidence type="ECO:0000256" key="5">
    <source>
        <dbReference type="ARBA" id="ARBA00022801"/>
    </source>
</evidence>
<dbReference type="Pfam" id="PF00271">
    <property type="entry name" value="Helicase_C"/>
    <property type="match status" value="1"/>
</dbReference>
<protein>
    <recommendedName>
        <fullName evidence="2">RNA helicase</fullName>
        <ecNumber evidence="2">3.6.4.13</ecNumber>
    </recommendedName>
</protein>